<dbReference type="Proteomes" id="UP000293296">
    <property type="component" value="Chromosome"/>
</dbReference>
<name>A0A4P6HHM4_9BACT</name>
<dbReference type="EMBL" id="CP026538">
    <property type="protein sequence ID" value="QAZ65986.1"/>
    <property type="molecule type" value="Genomic_DNA"/>
</dbReference>
<reference evidence="2 3" key="1">
    <citation type="submission" date="2018-02" db="EMBL/GenBank/DDBJ databases">
        <title>Genome sequence of Desulfovibrio carbinolicus DSM 3852.</title>
        <authorList>
            <person name="Wilbanks E."/>
            <person name="Skennerton C.T."/>
            <person name="Orphan V.J."/>
        </authorList>
    </citation>
    <scope>NUCLEOTIDE SEQUENCE [LARGE SCALE GENOMIC DNA]</scope>
    <source>
        <strain evidence="2 3">DSM 3852</strain>
    </source>
</reference>
<proteinExistence type="predicted"/>
<keyword evidence="3" id="KW-1185">Reference proteome</keyword>
<accession>A0A4P6HHM4</accession>
<sequence>MLDPVYFSDTAENLGSLRATHRDQEKNLHYLRELLEEIKLRFVRLDNGLADFQTIVASLGRDKAELAGSRRTVRAARPPRLPLPPRRPEIAAALAGQSSRHIPSAVR</sequence>
<organism evidence="2 3">
    <name type="scientific">Solidesulfovibrio carbinolicus</name>
    <dbReference type="NCBI Taxonomy" id="296842"/>
    <lineage>
        <taxon>Bacteria</taxon>
        <taxon>Pseudomonadati</taxon>
        <taxon>Thermodesulfobacteriota</taxon>
        <taxon>Desulfovibrionia</taxon>
        <taxon>Desulfovibrionales</taxon>
        <taxon>Desulfovibrionaceae</taxon>
        <taxon>Solidesulfovibrio</taxon>
    </lineage>
</organism>
<evidence type="ECO:0000256" key="1">
    <source>
        <dbReference type="SAM" id="MobiDB-lite"/>
    </source>
</evidence>
<evidence type="ECO:0000313" key="2">
    <source>
        <dbReference type="EMBL" id="QAZ65986.1"/>
    </source>
</evidence>
<dbReference type="RefSeq" id="WP_129348829.1">
    <property type="nucleotide sequence ID" value="NZ_CP026538.1"/>
</dbReference>
<gene>
    <name evidence="2" type="ORF">C3Y92_01505</name>
</gene>
<evidence type="ECO:0000313" key="3">
    <source>
        <dbReference type="Proteomes" id="UP000293296"/>
    </source>
</evidence>
<dbReference type="KEGG" id="dcb:C3Y92_01505"/>
<feature type="region of interest" description="Disordered" evidence="1">
    <location>
        <begin position="70"/>
        <end position="107"/>
    </location>
</feature>
<protein>
    <submittedName>
        <fullName evidence="2">Uncharacterized protein</fullName>
    </submittedName>
</protein>
<dbReference type="AlphaFoldDB" id="A0A4P6HHM4"/>